<evidence type="ECO:0000259" key="8">
    <source>
        <dbReference type="Pfam" id="PF06414"/>
    </source>
</evidence>
<organism evidence="9 10">
    <name type="scientific">Nesterenkonia salmonea</name>
    <dbReference type="NCBI Taxonomy" id="1804987"/>
    <lineage>
        <taxon>Bacteria</taxon>
        <taxon>Bacillati</taxon>
        <taxon>Actinomycetota</taxon>
        <taxon>Actinomycetes</taxon>
        <taxon>Micrococcales</taxon>
        <taxon>Micrococcaceae</taxon>
        <taxon>Nesterenkonia</taxon>
    </lineage>
</organism>
<dbReference type="GO" id="GO:0005524">
    <property type="term" value="F:ATP binding"/>
    <property type="evidence" value="ECO:0007669"/>
    <property type="project" value="UniProtKB-KW"/>
</dbReference>
<dbReference type="GO" id="GO:0016301">
    <property type="term" value="F:kinase activity"/>
    <property type="evidence" value="ECO:0007669"/>
    <property type="project" value="InterPro"/>
</dbReference>
<dbReference type="InterPro" id="IPR010488">
    <property type="entry name" value="Zeta_toxin_domain"/>
</dbReference>
<evidence type="ECO:0000256" key="1">
    <source>
        <dbReference type="ARBA" id="ARBA00009104"/>
    </source>
</evidence>
<evidence type="ECO:0000256" key="4">
    <source>
        <dbReference type="ARBA" id="ARBA00022840"/>
    </source>
</evidence>
<keyword evidence="10" id="KW-1185">Reference proteome</keyword>
<keyword evidence="4" id="KW-0067">ATP-binding</keyword>
<evidence type="ECO:0000313" key="10">
    <source>
        <dbReference type="Proteomes" id="UP000310458"/>
    </source>
</evidence>
<evidence type="ECO:0000256" key="5">
    <source>
        <dbReference type="ARBA" id="ARBA00032897"/>
    </source>
</evidence>
<dbReference type="Pfam" id="PF06414">
    <property type="entry name" value="Zeta_toxin"/>
    <property type="match status" value="1"/>
</dbReference>
<comment type="caution">
    <text evidence="9">The sequence shown here is derived from an EMBL/GenBank/DDBJ whole genome shotgun (WGS) entry which is preliminary data.</text>
</comment>
<evidence type="ECO:0000256" key="3">
    <source>
        <dbReference type="ARBA" id="ARBA00022741"/>
    </source>
</evidence>
<name>A0A5R9B2R6_9MICC</name>
<evidence type="ECO:0000313" key="9">
    <source>
        <dbReference type="EMBL" id="TLP90504.1"/>
    </source>
</evidence>
<keyword evidence="3" id="KW-0547">Nucleotide-binding</keyword>
<gene>
    <name evidence="9" type="ORF">FEF26_15335</name>
</gene>
<dbReference type="Gene3D" id="3.40.50.300">
    <property type="entry name" value="P-loop containing nucleotide triphosphate hydrolases"/>
    <property type="match status" value="1"/>
</dbReference>
<protein>
    <recommendedName>
        <fullName evidence="5">UDP-N-acetylglucosamine kinase</fullName>
        <ecNumber evidence="2">2.7.1.176</ecNumber>
    </recommendedName>
    <alternativeName>
        <fullName evidence="5">UDP-N-acetylglucosamine kinase</fullName>
    </alternativeName>
</protein>
<dbReference type="InterPro" id="IPR027417">
    <property type="entry name" value="P-loop_NTPase"/>
</dbReference>
<dbReference type="OrthoDB" id="4451554at2"/>
<dbReference type="AlphaFoldDB" id="A0A5R9B2R6"/>
<reference evidence="9 10" key="1">
    <citation type="submission" date="2019-05" db="EMBL/GenBank/DDBJ databases">
        <title>Nesterenkonia sp. GY074 isolated from the Southern Atlantic Ocean.</title>
        <authorList>
            <person name="Zhang G."/>
        </authorList>
    </citation>
    <scope>NUCLEOTIDE SEQUENCE [LARGE SCALE GENOMIC DNA]</scope>
    <source>
        <strain evidence="9 10">GY074</strain>
    </source>
</reference>
<sequence length="199" mass="21799">MTRFSTASTRGKSFLVSEHEGHIQRVVELSRPGGPIATNAPTATVNNPAWFRSGPDGEQEPRGERNALHHQLQREARDAFPNVEQEKKAVVLAGPPGAGKSTVRKKVLGKDDDKYLVIDADVFKEGLLKQATSDGSYESWIKPDAVEALERETGTTFYPMELASLVHEESSMMAADLRRDAIERGDNIGLFTIQGVVVV</sequence>
<evidence type="ECO:0000256" key="2">
    <source>
        <dbReference type="ARBA" id="ARBA00011963"/>
    </source>
</evidence>
<feature type="region of interest" description="Disordered" evidence="7">
    <location>
        <begin position="32"/>
        <end position="66"/>
    </location>
</feature>
<evidence type="ECO:0000256" key="7">
    <source>
        <dbReference type="SAM" id="MobiDB-lite"/>
    </source>
</evidence>
<proteinExistence type="inferred from homology"/>
<evidence type="ECO:0000256" key="6">
    <source>
        <dbReference type="ARBA" id="ARBA00048178"/>
    </source>
</evidence>
<comment type="catalytic activity">
    <reaction evidence="6">
        <text>UDP-N-acetyl-alpha-D-glucosamine + ATP = UDP-N-acetyl-alpha-D-glucosamine 3'-phosphate + ADP + H(+)</text>
        <dbReference type="Rhea" id="RHEA:32671"/>
        <dbReference type="ChEBI" id="CHEBI:15378"/>
        <dbReference type="ChEBI" id="CHEBI:30616"/>
        <dbReference type="ChEBI" id="CHEBI:57705"/>
        <dbReference type="ChEBI" id="CHEBI:64353"/>
        <dbReference type="ChEBI" id="CHEBI:456216"/>
        <dbReference type="EC" id="2.7.1.176"/>
    </reaction>
</comment>
<comment type="similarity">
    <text evidence="1">Belongs to the zeta toxin family.</text>
</comment>
<dbReference type="EMBL" id="VAVZ01000088">
    <property type="protein sequence ID" value="TLP90504.1"/>
    <property type="molecule type" value="Genomic_DNA"/>
</dbReference>
<dbReference type="SUPFAM" id="SSF52540">
    <property type="entry name" value="P-loop containing nucleoside triphosphate hydrolases"/>
    <property type="match status" value="1"/>
</dbReference>
<accession>A0A5R9B2R6</accession>
<feature type="domain" description="Zeta toxin" evidence="8">
    <location>
        <begin position="83"/>
        <end position="125"/>
    </location>
</feature>
<dbReference type="Proteomes" id="UP000310458">
    <property type="component" value="Unassembled WGS sequence"/>
</dbReference>
<dbReference type="EC" id="2.7.1.176" evidence="2"/>